<sequence>MMRFCSSLLLATALLVPFASARAQNGSAMGVLPQAELDVVKVLTAQERAWNNGDMAGFLSGYKQSPETIFVGETVQHGSDNLAQRYHSTYPNKDSMGTLSFSDLQPRVLDDNYALVTGRFHLDRPRKSGGTADGVFSLVLEHTASGWKIILDHTS</sequence>
<evidence type="ECO:0000256" key="1">
    <source>
        <dbReference type="SAM" id="SignalP"/>
    </source>
</evidence>
<reference evidence="3 4" key="1">
    <citation type="submission" date="2024-12" db="EMBL/GenBank/DDBJ databases">
        <authorList>
            <person name="Lee Y."/>
        </authorList>
    </citation>
    <scope>NUCLEOTIDE SEQUENCE [LARGE SCALE GENOMIC DNA]</scope>
    <source>
        <strain evidence="3 4">03SUJ4</strain>
    </source>
</reference>
<feature type="chain" id="PRO_5047032435" evidence="1">
    <location>
        <begin position="24"/>
        <end position="155"/>
    </location>
</feature>
<dbReference type="Pfam" id="PF14534">
    <property type="entry name" value="DUF4440"/>
    <property type="match status" value="1"/>
</dbReference>
<comment type="caution">
    <text evidence="3">The sequence shown here is derived from an EMBL/GenBank/DDBJ whole genome shotgun (WGS) entry which is preliminary data.</text>
</comment>
<proteinExistence type="predicted"/>
<feature type="signal peptide" evidence="1">
    <location>
        <begin position="1"/>
        <end position="23"/>
    </location>
</feature>
<protein>
    <submittedName>
        <fullName evidence="3">Nuclear transport factor 2 family protein</fullName>
    </submittedName>
</protein>
<evidence type="ECO:0000313" key="4">
    <source>
        <dbReference type="Proteomes" id="UP001634747"/>
    </source>
</evidence>
<name>A0ABW9KMX2_9BACT</name>
<dbReference type="RefSeq" id="WP_263414898.1">
    <property type="nucleotide sequence ID" value="NZ_BAABBH010000001.1"/>
</dbReference>
<dbReference type="Gene3D" id="3.10.450.50">
    <property type="match status" value="1"/>
</dbReference>
<evidence type="ECO:0000313" key="3">
    <source>
        <dbReference type="EMBL" id="MFN2976922.1"/>
    </source>
</evidence>
<organism evidence="3 4">
    <name type="scientific">Terriglobus aquaticus</name>
    <dbReference type="NCBI Taxonomy" id="940139"/>
    <lineage>
        <taxon>Bacteria</taxon>
        <taxon>Pseudomonadati</taxon>
        <taxon>Acidobacteriota</taxon>
        <taxon>Terriglobia</taxon>
        <taxon>Terriglobales</taxon>
        <taxon>Acidobacteriaceae</taxon>
        <taxon>Terriglobus</taxon>
    </lineage>
</organism>
<accession>A0ABW9KMX2</accession>
<dbReference type="InterPro" id="IPR027843">
    <property type="entry name" value="DUF4440"/>
</dbReference>
<gene>
    <name evidence="3" type="ORF">ACK2TP_14220</name>
</gene>
<keyword evidence="1" id="KW-0732">Signal</keyword>
<dbReference type="EMBL" id="JBJYXY010000001">
    <property type="protein sequence ID" value="MFN2976922.1"/>
    <property type="molecule type" value="Genomic_DNA"/>
</dbReference>
<feature type="domain" description="DUF4440" evidence="2">
    <location>
        <begin position="40"/>
        <end position="149"/>
    </location>
</feature>
<dbReference type="Proteomes" id="UP001634747">
    <property type="component" value="Unassembled WGS sequence"/>
</dbReference>
<evidence type="ECO:0000259" key="2">
    <source>
        <dbReference type="Pfam" id="PF14534"/>
    </source>
</evidence>
<keyword evidence="4" id="KW-1185">Reference proteome</keyword>
<dbReference type="InterPro" id="IPR032710">
    <property type="entry name" value="NTF2-like_dom_sf"/>
</dbReference>
<dbReference type="SUPFAM" id="SSF54427">
    <property type="entry name" value="NTF2-like"/>
    <property type="match status" value="1"/>
</dbReference>